<dbReference type="PRINTS" id="PR00364">
    <property type="entry name" value="DISEASERSIST"/>
</dbReference>
<name>A0ABV3BVU9_9ACTN</name>
<accession>A0ABV3BVU9</accession>
<organism evidence="2 3">
    <name type="scientific">Streptomyces atriruber</name>
    <dbReference type="NCBI Taxonomy" id="545121"/>
    <lineage>
        <taxon>Bacteria</taxon>
        <taxon>Bacillati</taxon>
        <taxon>Actinomycetota</taxon>
        <taxon>Actinomycetes</taxon>
        <taxon>Kitasatosporales</taxon>
        <taxon>Streptomycetaceae</taxon>
        <taxon>Streptomyces</taxon>
    </lineage>
</organism>
<dbReference type="EMBL" id="JBEYXV010000017">
    <property type="protein sequence ID" value="MEU6824860.1"/>
    <property type="molecule type" value="Genomic_DNA"/>
</dbReference>
<sequence length="696" mass="74554">MNLPSETTSFVGRSVELRAVRSLLESDRLVTLTGVGGVGKSRLALRAARRAEEHFAHGVRLAQLAPLREPSLLAQVLLEELGLVDRATGSAEEVVTQWLADKELLLVLDSCEHLVAACAAMVRTLLDAAPGLRVLVTSRQPLGMLDERCLEVDPLSVAHPPLGADTATGCGDALTLFTDRAAASAPGLTLDGARRASAATVCHRLDGIPLAIELAAARLPGLSIEELADRLQHRFEALTTRDGSPRTAPPRHQTLRTTIGWSHELCEPLERLLWARLSVFSGGFDTDGARAVGTGGPLSAEEVVRALHGLLAKSLVRCRVDDAGTARFSMLDTVREYGVQWLRELGEERRARCAHRDFYRDLALRADAEWLGPHQVAWYTRLSADHANLRTALDFCLTEGHGRTALEMGGALWFFWFACGFPREGRHYLGRALALCPGPAPERAKAQWAYGLAALGQGDLDATRRLAYALRETIGGADAPGAHAAAYLEGAALTLRGDQLGASVVLDTAPEPLDARGGFPEAWLLIKVTRAFVHVHRGDFTGAAHHADELCARTERLGDRWMSAWAEYTRALASAGLGSPAEAAVHARSALEGKALLHDSLGAVMAIDLLASTAAAADRGRHAARLLGISQRMWQAIGPSQLGMPELVAAREESERTIRTSIGDSAYEEEYRSGLETAPAEGLAYALTAVPGGDAA</sequence>
<reference evidence="2 3" key="1">
    <citation type="submission" date="2024-06" db="EMBL/GenBank/DDBJ databases">
        <title>The Natural Products Discovery Center: Release of the First 8490 Sequenced Strains for Exploring Actinobacteria Biosynthetic Diversity.</title>
        <authorList>
            <person name="Kalkreuter E."/>
            <person name="Kautsar S.A."/>
            <person name="Yang D."/>
            <person name="Bader C.D."/>
            <person name="Teijaro C.N."/>
            <person name="Fluegel L."/>
            <person name="Davis C.M."/>
            <person name="Simpson J.R."/>
            <person name="Lauterbach L."/>
            <person name="Steele A.D."/>
            <person name="Gui C."/>
            <person name="Meng S."/>
            <person name="Li G."/>
            <person name="Viehrig K."/>
            <person name="Ye F."/>
            <person name="Su P."/>
            <person name="Kiefer A.F."/>
            <person name="Nichols A."/>
            <person name="Cepeda A.J."/>
            <person name="Yan W."/>
            <person name="Fan B."/>
            <person name="Jiang Y."/>
            <person name="Adhikari A."/>
            <person name="Zheng C.-J."/>
            <person name="Schuster L."/>
            <person name="Cowan T.M."/>
            <person name="Smanski M.J."/>
            <person name="Chevrette M.G."/>
            <person name="De Carvalho L.P.S."/>
            <person name="Shen B."/>
        </authorList>
    </citation>
    <scope>NUCLEOTIDE SEQUENCE [LARGE SCALE GENOMIC DNA]</scope>
    <source>
        <strain evidence="2 3">NPDC046838</strain>
    </source>
</reference>
<dbReference type="Pfam" id="PF25872">
    <property type="entry name" value="HTH_77"/>
    <property type="match status" value="1"/>
</dbReference>
<feature type="domain" description="Winged helix-turn-helix" evidence="1">
    <location>
        <begin position="272"/>
        <end position="342"/>
    </location>
</feature>
<evidence type="ECO:0000259" key="1">
    <source>
        <dbReference type="Pfam" id="PF25872"/>
    </source>
</evidence>
<dbReference type="PANTHER" id="PTHR47691:SF3">
    <property type="entry name" value="HTH-TYPE TRANSCRIPTIONAL REGULATOR RV0890C-RELATED"/>
    <property type="match status" value="1"/>
</dbReference>
<dbReference type="PANTHER" id="PTHR47691">
    <property type="entry name" value="REGULATOR-RELATED"/>
    <property type="match status" value="1"/>
</dbReference>
<dbReference type="Proteomes" id="UP001551176">
    <property type="component" value="Unassembled WGS sequence"/>
</dbReference>
<protein>
    <submittedName>
        <fullName evidence="2">Regulator</fullName>
    </submittedName>
</protein>
<gene>
    <name evidence="2" type="ORF">ABZ921_29880</name>
</gene>
<dbReference type="InterPro" id="IPR027417">
    <property type="entry name" value="P-loop_NTPase"/>
</dbReference>
<comment type="caution">
    <text evidence="2">The sequence shown here is derived from an EMBL/GenBank/DDBJ whole genome shotgun (WGS) entry which is preliminary data.</text>
</comment>
<dbReference type="InterPro" id="IPR058852">
    <property type="entry name" value="HTH_77"/>
</dbReference>
<evidence type="ECO:0000313" key="3">
    <source>
        <dbReference type="Proteomes" id="UP001551176"/>
    </source>
</evidence>
<proteinExistence type="predicted"/>
<dbReference type="Gene3D" id="3.40.50.300">
    <property type="entry name" value="P-loop containing nucleotide triphosphate hydrolases"/>
    <property type="match status" value="1"/>
</dbReference>
<evidence type="ECO:0000313" key="2">
    <source>
        <dbReference type="EMBL" id="MEU6824860.1"/>
    </source>
</evidence>
<keyword evidence="3" id="KW-1185">Reference proteome</keyword>
<dbReference type="RefSeq" id="WP_359354579.1">
    <property type="nucleotide sequence ID" value="NZ_JBEYXV010000017.1"/>
</dbReference>
<dbReference type="SUPFAM" id="SSF52540">
    <property type="entry name" value="P-loop containing nucleoside triphosphate hydrolases"/>
    <property type="match status" value="1"/>
</dbReference>